<dbReference type="InterPro" id="IPR018319">
    <property type="entry name" value="SelA-like"/>
</dbReference>
<protein>
    <recommendedName>
        <fullName evidence="4">Aminotransferase class V domain-containing protein</fullName>
    </recommendedName>
</protein>
<dbReference type="PANTHER" id="PTHR32328:SF0">
    <property type="entry name" value="L-SERYL-TRNA(SEC) SELENIUM TRANSFERASE"/>
    <property type="match status" value="1"/>
</dbReference>
<dbReference type="InterPro" id="IPR015421">
    <property type="entry name" value="PyrdxlP-dep_Trfase_major"/>
</dbReference>
<dbReference type="GO" id="GO:0004125">
    <property type="term" value="F:L-seryl-tRNA(Sec) selenium transferase activity"/>
    <property type="evidence" value="ECO:0007669"/>
    <property type="project" value="TreeGrafter"/>
</dbReference>
<proteinExistence type="predicted"/>
<organism evidence="3">
    <name type="scientific">marine metagenome</name>
    <dbReference type="NCBI Taxonomy" id="408172"/>
    <lineage>
        <taxon>unclassified sequences</taxon>
        <taxon>metagenomes</taxon>
        <taxon>ecological metagenomes</taxon>
    </lineage>
</organism>
<dbReference type="AlphaFoldDB" id="A0A381VRF0"/>
<evidence type="ECO:0000256" key="2">
    <source>
        <dbReference type="ARBA" id="ARBA00022898"/>
    </source>
</evidence>
<reference evidence="3" key="1">
    <citation type="submission" date="2018-05" db="EMBL/GenBank/DDBJ databases">
        <authorList>
            <person name="Lanie J.A."/>
            <person name="Ng W.-L."/>
            <person name="Kazmierczak K.M."/>
            <person name="Andrzejewski T.M."/>
            <person name="Davidsen T.M."/>
            <person name="Wayne K.J."/>
            <person name="Tettelin H."/>
            <person name="Glass J.I."/>
            <person name="Rusch D."/>
            <person name="Podicherti R."/>
            <person name="Tsui H.-C.T."/>
            <person name="Winkler M.E."/>
        </authorList>
    </citation>
    <scope>NUCLEOTIDE SEQUENCE</scope>
</reference>
<evidence type="ECO:0000313" key="3">
    <source>
        <dbReference type="EMBL" id="SVA42880.1"/>
    </source>
</evidence>
<keyword evidence="2" id="KW-0663">Pyridoxal phosphate</keyword>
<dbReference type="InterPro" id="IPR015424">
    <property type="entry name" value="PyrdxlP-dep_Trfase"/>
</dbReference>
<evidence type="ECO:0008006" key="4">
    <source>
        <dbReference type="Google" id="ProtNLM"/>
    </source>
</evidence>
<gene>
    <name evidence="3" type="ORF">METZ01_LOCUS95734</name>
</gene>
<sequence>MNETHLIGEKDRLTGRSILKELGVTPLINAGGPNTKHSGSRPRPEAIDAMNAMSEVFVDLEELLLAAGDEIAKLTGNEAATVTSGASGGLVVQAAAAMAKDDPERIAQLPITNGMPNELIIQRGHRFIYDHLYLAPGSQFVEVGRPTDCSIEEIDAAIGSNTAALIHLESPFKSDVGVPLIELSDLAHSHGLPVLADCASMLPPRENLTKYTSQGADLVSFSGGKAVRGPQSTGFLIGKSEWIEYARLNNAPNPGVTRAQKVSKEEIAGLLAALKVFTNIDEEAETKVYLDQMNFIVDQIAEIPGLSAKVTHDYDHYIPHAVIVLTEDWRGPTYSEIAEILKAGSPRVYVAADYRDPPNCMWIDPLNLQYGEVEVVADQLRKLLIMGASGN</sequence>
<name>A0A381VRF0_9ZZZZ</name>
<accession>A0A381VRF0</accession>
<dbReference type="SUPFAM" id="SSF53383">
    <property type="entry name" value="PLP-dependent transferases"/>
    <property type="match status" value="1"/>
</dbReference>
<dbReference type="PANTHER" id="PTHR32328">
    <property type="entry name" value="L-SERYL-TRNA(SEC) SELENIUM TRANSFERASE"/>
    <property type="match status" value="1"/>
</dbReference>
<dbReference type="EMBL" id="UINC01009565">
    <property type="protein sequence ID" value="SVA42880.1"/>
    <property type="molecule type" value="Genomic_DNA"/>
</dbReference>
<dbReference type="Gene3D" id="3.40.640.10">
    <property type="entry name" value="Type I PLP-dependent aspartate aminotransferase-like (Major domain)"/>
    <property type="match status" value="1"/>
</dbReference>
<evidence type="ECO:0000256" key="1">
    <source>
        <dbReference type="ARBA" id="ARBA00001933"/>
    </source>
</evidence>
<comment type="cofactor">
    <cofactor evidence="1">
        <name>pyridoxal 5'-phosphate</name>
        <dbReference type="ChEBI" id="CHEBI:597326"/>
    </cofactor>
</comment>
<dbReference type="Pfam" id="PF03841">
    <property type="entry name" value="SelA"/>
    <property type="match status" value="1"/>
</dbReference>